<dbReference type="EMBL" id="JAZHXJ010001101">
    <property type="protein sequence ID" value="KAL1845474.1"/>
    <property type="molecule type" value="Genomic_DNA"/>
</dbReference>
<keyword evidence="2" id="KW-1185">Reference proteome</keyword>
<evidence type="ECO:0000313" key="2">
    <source>
        <dbReference type="Proteomes" id="UP001586593"/>
    </source>
</evidence>
<evidence type="ECO:0000313" key="1">
    <source>
        <dbReference type="EMBL" id="KAL1845474.1"/>
    </source>
</evidence>
<organism evidence="1 2">
    <name type="scientific">Phialemonium thermophilum</name>
    <dbReference type="NCBI Taxonomy" id="223376"/>
    <lineage>
        <taxon>Eukaryota</taxon>
        <taxon>Fungi</taxon>
        <taxon>Dikarya</taxon>
        <taxon>Ascomycota</taxon>
        <taxon>Pezizomycotina</taxon>
        <taxon>Sordariomycetes</taxon>
        <taxon>Sordariomycetidae</taxon>
        <taxon>Cephalothecales</taxon>
        <taxon>Cephalothecaceae</taxon>
        <taxon>Phialemonium</taxon>
    </lineage>
</organism>
<comment type="caution">
    <text evidence="1">The sequence shown here is derived from an EMBL/GenBank/DDBJ whole genome shotgun (WGS) entry which is preliminary data.</text>
</comment>
<name>A0ABR3VUV5_9PEZI</name>
<reference evidence="1 2" key="1">
    <citation type="journal article" date="2024" name="Commun. Biol.">
        <title>Comparative genomic analysis of thermophilic fungi reveals convergent evolutionary adaptations and gene losses.</title>
        <authorList>
            <person name="Steindorff A.S."/>
            <person name="Aguilar-Pontes M.V."/>
            <person name="Robinson A.J."/>
            <person name="Andreopoulos B."/>
            <person name="LaButti K."/>
            <person name="Kuo A."/>
            <person name="Mondo S."/>
            <person name="Riley R."/>
            <person name="Otillar R."/>
            <person name="Haridas S."/>
            <person name="Lipzen A."/>
            <person name="Grimwood J."/>
            <person name="Schmutz J."/>
            <person name="Clum A."/>
            <person name="Reid I.D."/>
            <person name="Moisan M.C."/>
            <person name="Butler G."/>
            <person name="Nguyen T.T.M."/>
            <person name="Dewar K."/>
            <person name="Conant G."/>
            <person name="Drula E."/>
            <person name="Henrissat B."/>
            <person name="Hansel C."/>
            <person name="Singer S."/>
            <person name="Hutchinson M.I."/>
            <person name="de Vries R.P."/>
            <person name="Natvig D.O."/>
            <person name="Powell A.J."/>
            <person name="Tsang A."/>
            <person name="Grigoriev I.V."/>
        </authorList>
    </citation>
    <scope>NUCLEOTIDE SEQUENCE [LARGE SCALE GENOMIC DNA]</scope>
    <source>
        <strain evidence="1 2">ATCC 24622</strain>
    </source>
</reference>
<protein>
    <submittedName>
        <fullName evidence="1">Uncharacterized protein</fullName>
    </submittedName>
</protein>
<gene>
    <name evidence="1" type="ORF">VTK73DRAFT_552</name>
</gene>
<sequence length="169" mass="18641">MEMSCCSTIYVYPATSCRSHLASLLLGTLLVFCPALACRPLLLSPASVPCFCPLLLSSASVPHCAYAPPVLPSLHANNKDQATTTTVRRDHPVHSRCRNRWLNSLTATATMRYKKARPLSSPMGMKGPLVPPRRVRLMPVRSLAMVWTSLSGTSHSTARRRLRISRMRA</sequence>
<dbReference type="Proteomes" id="UP001586593">
    <property type="component" value="Unassembled WGS sequence"/>
</dbReference>
<accession>A0ABR3VUV5</accession>
<proteinExistence type="predicted"/>